<evidence type="ECO:0000256" key="3">
    <source>
        <dbReference type="ARBA" id="ARBA00022989"/>
    </source>
</evidence>
<dbReference type="SUPFAM" id="SSF90123">
    <property type="entry name" value="ABC transporter transmembrane region"/>
    <property type="match status" value="1"/>
</dbReference>
<evidence type="ECO:0000313" key="7">
    <source>
        <dbReference type="EMBL" id="MFC6790324.1"/>
    </source>
</evidence>
<proteinExistence type="predicted"/>
<dbReference type="PANTHER" id="PTHR43394:SF1">
    <property type="entry name" value="ATP-BINDING CASSETTE SUB-FAMILY B MEMBER 10, MITOCHONDRIAL"/>
    <property type="match status" value="1"/>
</dbReference>
<feature type="transmembrane region" description="Helical" evidence="5">
    <location>
        <begin position="90"/>
        <end position="113"/>
    </location>
</feature>
<comment type="caution">
    <text evidence="7">The sequence shown here is derived from an EMBL/GenBank/DDBJ whole genome shotgun (WGS) entry which is preliminary data.</text>
</comment>
<evidence type="ECO:0000256" key="4">
    <source>
        <dbReference type="ARBA" id="ARBA00023136"/>
    </source>
</evidence>
<evidence type="ECO:0000256" key="5">
    <source>
        <dbReference type="SAM" id="Phobius"/>
    </source>
</evidence>
<dbReference type="InterPro" id="IPR011527">
    <property type="entry name" value="ABC1_TM_dom"/>
</dbReference>
<organism evidence="7 8">
    <name type="scientific">Methylobacterium komagatae</name>
    <dbReference type="NCBI Taxonomy" id="374425"/>
    <lineage>
        <taxon>Bacteria</taxon>
        <taxon>Pseudomonadati</taxon>
        <taxon>Pseudomonadota</taxon>
        <taxon>Alphaproteobacteria</taxon>
        <taxon>Hyphomicrobiales</taxon>
        <taxon>Methylobacteriaceae</taxon>
        <taxon>Methylobacterium</taxon>
    </lineage>
</organism>
<keyword evidence="4 5" id="KW-0472">Membrane</keyword>
<gene>
    <name evidence="7" type="ORF">ACFQE0_12270</name>
</gene>
<accession>A0ABW2BKE0</accession>
<dbReference type="EMBL" id="JBHSWN010000001">
    <property type="protein sequence ID" value="MFC6790324.1"/>
    <property type="molecule type" value="Genomic_DNA"/>
</dbReference>
<feature type="domain" description="ABC transmembrane type-1" evidence="6">
    <location>
        <begin position="79"/>
        <end position="326"/>
    </location>
</feature>
<evidence type="ECO:0000313" key="8">
    <source>
        <dbReference type="Proteomes" id="UP001596292"/>
    </source>
</evidence>
<protein>
    <submittedName>
        <fullName evidence="7">ABC transporter transmembrane domain-containing protein</fullName>
    </submittedName>
</protein>
<feature type="transmembrane region" description="Helical" evidence="5">
    <location>
        <begin position="282"/>
        <end position="304"/>
    </location>
</feature>
<evidence type="ECO:0000256" key="2">
    <source>
        <dbReference type="ARBA" id="ARBA00022692"/>
    </source>
</evidence>
<dbReference type="InterPro" id="IPR036640">
    <property type="entry name" value="ABC1_TM_sf"/>
</dbReference>
<dbReference type="PROSITE" id="PS50929">
    <property type="entry name" value="ABC_TM1F"/>
    <property type="match status" value="1"/>
</dbReference>
<reference evidence="8" key="1">
    <citation type="journal article" date="2019" name="Int. J. Syst. Evol. Microbiol.">
        <title>The Global Catalogue of Microorganisms (GCM) 10K type strain sequencing project: providing services to taxonomists for standard genome sequencing and annotation.</title>
        <authorList>
            <consortium name="The Broad Institute Genomics Platform"/>
            <consortium name="The Broad Institute Genome Sequencing Center for Infectious Disease"/>
            <person name="Wu L."/>
            <person name="Ma J."/>
        </authorList>
    </citation>
    <scope>NUCLEOTIDE SEQUENCE [LARGE SCALE GENOMIC DNA]</scope>
    <source>
        <strain evidence="8">CCUG 48316</strain>
    </source>
</reference>
<dbReference type="Proteomes" id="UP001596292">
    <property type="component" value="Unassembled WGS sequence"/>
</dbReference>
<sequence>MRELEPRLFNYIWRHSKRDQIAICAVVLASLPFYFASLDLPKRIVNDAITGRAFSHGEETASFLEIKIDWPSFLGGGRTELFEGFHVDRLHLLLGLSLMFLGLVIVNGAFKFWINLQKGILGERMLRRLRFQLFALMLRFSAEAQSEVKSSETATIIRDEVEPIGSFIGDAIVVPAQLGTQALTALAFILMQNVWLGLVAGGMVGVQMTVIPRLRRQIIVLSRKRQIASRAFAGRVAEVLDGLPAVTLNNTGRWERAEIGGRLYALYDLRLRIYRRKFAVKYLNNLIAQITPFLFYAIGGVFALKGELDIGQLVAVLAAYRDLPLP</sequence>
<dbReference type="Pfam" id="PF00664">
    <property type="entry name" value="ABC_membrane"/>
    <property type="match status" value="1"/>
</dbReference>
<dbReference type="RefSeq" id="WP_378969984.1">
    <property type="nucleotide sequence ID" value="NZ_JBHSWN010000001.1"/>
</dbReference>
<dbReference type="Gene3D" id="1.20.1560.10">
    <property type="entry name" value="ABC transporter type 1, transmembrane domain"/>
    <property type="match status" value="1"/>
</dbReference>
<evidence type="ECO:0000259" key="6">
    <source>
        <dbReference type="PROSITE" id="PS50929"/>
    </source>
</evidence>
<feature type="transmembrane region" description="Helical" evidence="5">
    <location>
        <begin position="21"/>
        <end position="38"/>
    </location>
</feature>
<evidence type="ECO:0000256" key="1">
    <source>
        <dbReference type="ARBA" id="ARBA00004651"/>
    </source>
</evidence>
<dbReference type="InterPro" id="IPR039421">
    <property type="entry name" value="Type_1_exporter"/>
</dbReference>
<name>A0ABW2BKE0_9HYPH</name>
<keyword evidence="8" id="KW-1185">Reference proteome</keyword>
<keyword evidence="2 5" id="KW-0812">Transmembrane</keyword>
<keyword evidence="3 5" id="KW-1133">Transmembrane helix</keyword>
<comment type="subcellular location">
    <subcellularLocation>
        <location evidence="1">Cell membrane</location>
        <topology evidence="1">Multi-pass membrane protein</topology>
    </subcellularLocation>
</comment>
<dbReference type="PANTHER" id="PTHR43394">
    <property type="entry name" value="ATP-DEPENDENT PERMEASE MDL1, MITOCHONDRIAL"/>
    <property type="match status" value="1"/>
</dbReference>